<dbReference type="OrthoDB" id="198407at2"/>
<comment type="catalytic activity">
    <reaction evidence="14">
        <text>N2 + 8 reduced [2Fe-2S]-[ferredoxin] + 16 ATP + 16 H2O = H2 + 8 oxidized [2Fe-2S]-[ferredoxin] + 2 NH4(+) + 16 ADP + 16 phosphate + 6 H(+)</text>
        <dbReference type="Rhea" id="RHEA:21448"/>
        <dbReference type="Rhea" id="RHEA-COMP:10000"/>
        <dbReference type="Rhea" id="RHEA-COMP:10001"/>
        <dbReference type="ChEBI" id="CHEBI:15377"/>
        <dbReference type="ChEBI" id="CHEBI:15378"/>
        <dbReference type="ChEBI" id="CHEBI:17997"/>
        <dbReference type="ChEBI" id="CHEBI:18276"/>
        <dbReference type="ChEBI" id="CHEBI:28938"/>
        <dbReference type="ChEBI" id="CHEBI:30616"/>
        <dbReference type="ChEBI" id="CHEBI:33737"/>
        <dbReference type="ChEBI" id="CHEBI:33738"/>
        <dbReference type="ChEBI" id="CHEBI:43474"/>
        <dbReference type="ChEBI" id="CHEBI:456216"/>
        <dbReference type="EC" id="1.18.6.1"/>
    </reaction>
</comment>
<evidence type="ECO:0000256" key="5">
    <source>
        <dbReference type="ARBA" id="ARBA00015525"/>
    </source>
</evidence>
<dbReference type="InterPro" id="IPR004349">
    <property type="entry name" value="V/Nase_d_su"/>
</dbReference>
<evidence type="ECO:0000256" key="8">
    <source>
        <dbReference type="ARBA" id="ARBA00022840"/>
    </source>
</evidence>
<dbReference type="GO" id="GO:0051536">
    <property type="term" value="F:iron-sulfur cluster binding"/>
    <property type="evidence" value="ECO:0007669"/>
    <property type="project" value="UniProtKB-KW"/>
</dbReference>
<gene>
    <name evidence="15" type="primary">anfG</name>
    <name evidence="15" type="ORF">BerOc1_03291</name>
</gene>
<keyword evidence="11" id="KW-0411">Iron-sulfur</keyword>
<proteinExistence type="predicted"/>
<dbReference type="EMBL" id="LKAQ01000004">
    <property type="protein sequence ID" value="OIQ51341.1"/>
    <property type="molecule type" value="Genomic_DNA"/>
</dbReference>
<comment type="function">
    <text evidence="2">The key enzymatic reactions in nitrogen fixation are catalyzed by the nitrogenase complex, which has 2 components: the iron protein (component 2) and a component 1 which is either a molybdenum-iron protein, a vanadium-iron, or an iron-iron protein.</text>
</comment>
<organism evidence="15 16">
    <name type="scientific">Pseudodesulfovibrio hydrargyri</name>
    <dbReference type="NCBI Taxonomy" id="2125990"/>
    <lineage>
        <taxon>Bacteria</taxon>
        <taxon>Pseudomonadati</taxon>
        <taxon>Thermodesulfobacteriota</taxon>
        <taxon>Desulfovibrionia</taxon>
        <taxon>Desulfovibrionales</taxon>
        <taxon>Desulfovibrionaceae</taxon>
    </lineage>
</organism>
<evidence type="ECO:0000256" key="10">
    <source>
        <dbReference type="ARBA" id="ARBA00023004"/>
    </source>
</evidence>
<keyword evidence="12" id="KW-0535">Nitrogen fixation</keyword>
<comment type="subunit">
    <text evidence="3">Hexamer of two alpha, two beta, and two delta chains.</text>
</comment>
<protein>
    <recommendedName>
        <fullName evidence="5">Nitrogenase iron-iron protein delta chain</fullName>
        <ecNumber evidence="4">1.18.6.1</ecNumber>
    </recommendedName>
    <alternativeName>
        <fullName evidence="13">Nitrogenase component I</fullName>
    </alternativeName>
</protein>
<evidence type="ECO:0000256" key="7">
    <source>
        <dbReference type="ARBA" id="ARBA00022741"/>
    </source>
</evidence>
<keyword evidence="6" id="KW-0479">Metal-binding</keyword>
<comment type="caution">
    <text evidence="15">The sequence shown here is derived from an EMBL/GenBank/DDBJ whole genome shotgun (WGS) entry which is preliminary data.</text>
</comment>
<evidence type="ECO:0000256" key="4">
    <source>
        <dbReference type="ARBA" id="ARBA00012773"/>
    </source>
</evidence>
<dbReference type="AlphaFoldDB" id="A0A1J5MXT7"/>
<dbReference type="EC" id="1.18.6.1" evidence="4"/>
<dbReference type="GO" id="GO:0005506">
    <property type="term" value="F:iron ion binding"/>
    <property type="evidence" value="ECO:0007669"/>
    <property type="project" value="InterPro"/>
</dbReference>
<comment type="cofactor">
    <cofactor evidence="1">
        <name>iron-sulfur cluster</name>
        <dbReference type="ChEBI" id="CHEBI:30408"/>
    </cofactor>
</comment>
<reference evidence="15 16" key="1">
    <citation type="submission" date="2015-09" db="EMBL/GenBank/DDBJ databases">
        <title>Genome of Desulfovibrio dechloracetivorans BerOc1, a mercury methylating strain isolated from highly hydrocarbons and metals contaminated coastal sediments.</title>
        <authorList>
            <person name="Goni Urriza M."/>
            <person name="Gassie C."/>
            <person name="Bouchez O."/>
            <person name="Klopp C."/>
            <person name="Ranchou-Peyruse A."/>
            <person name="Remy G."/>
        </authorList>
    </citation>
    <scope>NUCLEOTIDE SEQUENCE [LARGE SCALE GENOMIC DNA]</scope>
    <source>
        <strain evidence="15 16">BerOc1</strain>
    </source>
</reference>
<evidence type="ECO:0000256" key="11">
    <source>
        <dbReference type="ARBA" id="ARBA00023014"/>
    </source>
</evidence>
<evidence type="ECO:0000256" key="6">
    <source>
        <dbReference type="ARBA" id="ARBA00022723"/>
    </source>
</evidence>
<evidence type="ECO:0000313" key="16">
    <source>
        <dbReference type="Proteomes" id="UP000181901"/>
    </source>
</evidence>
<dbReference type="GO" id="GO:0016163">
    <property type="term" value="F:nitrogenase activity"/>
    <property type="evidence" value="ECO:0007669"/>
    <property type="project" value="UniProtKB-EC"/>
</dbReference>
<sequence>MAESMQDKIAVLEDYIMKKCLWQFHSRTWDRKRQNENILGMTRSLLLEEPVSRKTPEERCYWVDAVTMAEAFRKRCPWLAGMSKEDIAVLMDGLFARIDHLTVSGSLNQELNDQHY</sequence>
<dbReference type="GO" id="GO:0005524">
    <property type="term" value="F:ATP binding"/>
    <property type="evidence" value="ECO:0007669"/>
    <property type="project" value="UniProtKB-KW"/>
</dbReference>
<evidence type="ECO:0000256" key="14">
    <source>
        <dbReference type="ARBA" id="ARBA00047967"/>
    </source>
</evidence>
<evidence type="ECO:0000256" key="9">
    <source>
        <dbReference type="ARBA" id="ARBA00023002"/>
    </source>
</evidence>
<keyword evidence="9 15" id="KW-0560">Oxidoreductase</keyword>
<dbReference type="Proteomes" id="UP000181901">
    <property type="component" value="Unassembled WGS sequence"/>
</dbReference>
<evidence type="ECO:0000256" key="3">
    <source>
        <dbReference type="ARBA" id="ARBA00011515"/>
    </source>
</evidence>
<evidence type="ECO:0000256" key="2">
    <source>
        <dbReference type="ARBA" id="ARBA00004064"/>
    </source>
</evidence>
<evidence type="ECO:0000256" key="13">
    <source>
        <dbReference type="ARBA" id="ARBA00030899"/>
    </source>
</evidence>
<dbReference type="InterPro" id="IPR014278">
    <property type="entry name" value="Nase_Fe-Fe_dsu"/>
</dbReference>
<evidence type="ECO:0000313" key="15">
    <source>
        <dbReference type="EMBL" id="OIQ51341.1"/>
    </source>
</evidence>
<evidence type="ECO:0000256" key="1">
    <source>
        <dbReference type="ARBA" id="ARBA00001915"/>
    </source>
</evidence>
<keyword evidence="16" id="KW-1185">Reference proteome</keyword>
<keyword evidence="10" id="KW-0408">Iron</keyword>
<name>A0A1J5MXT7_9BACT</name>
<keyword evidence="8" id="KW-0067">ATP-binding</keyword>
<evidence type="ECO:0000256" key="12">
    <source>
        <dbReference type="ARBA" id="ARBA00023231"/>
    </source>
</evidence>
<dbReference type="NCBIfam" id="TIGR02929">
    <property type="entry name" value="anfG_nitrog"/>
    <property type="match status" value="1"/>
</dbReference>
<dbReference type="RefSeq" id="WP_071546809.1">
    <property type="nucleotide sequence ID" value="NZ_LKAQ01000004.1"/>
</dbReference>
<dbReference type="Pfam" id="PF03139">
    <property type="entry name" value="AnfG_VnfG"/>
    <property type="match status" value="1"/>
</dbReference>
<keyword evidence="7" id="KW-0547">Nucleotide-binding</keyword>
<accession>A0A1J5MXT7</accession>